<sequence length="263" mass="29311">MSSFISSLINRHTFKSEVVKPRLMTMFESESRNTGMPDVNEGATDVFDVNPTQDKPNPKNAAISDLKGDDIPDAPFNAIPKSATQLKDVDKEPEAPKATEPSPFAKFKPAEEHRPSKPVKDFDKEPEITDPHFPVENNGKPNTDKSHVIANEPVNHSNTFSNPKEGNVFAKSQPSTPKKPIDEPVLQKPILKTDTYSQSAYFTKNLPLKETLQPEAKKPSIKVTIGQIDVKAIPDIQPVRVKNRTTEAPRMSLDDYLKMRNSN</sequence>
<protein>
    <submittedName>
        <fullName evidence="2">Uncharacterized protein</fullName>
    </submittedName>
</protein>
<accession>A0ABT1SYV6</accession>
<keyword evidence="3" id="KW-1185">Reference proteome</keyword>
<comment type="caution">
    <text evidence="2">The sequence shown here is derived from an EMBL/GenBank/DDBJ whole genome shotgun (WGS) entry which is preliminary data.</text>
</comment>
<evidence type="ECO:0000256" key="1">
    <source>
        <dbReference type="SAM" id="MobiDB-lite"/>
    </source>
</evidence>
<dbReference type="Proteomes" id="UP001204376">
    <property type="component" value="Unassembled WGS sequence"/>
</dbReference>
<dbReference type="RefSeq" id="WP_256537734.1">
    <property type="nucleotide sequence ID" value="NZ_JANHOH010000001.1"/>
</dbReference>
<evidence type="ECO:0000313" key="2">
    <source>
        <dbReference type="EMBL" id="MCQ6957529.1"/>
    </source>
</evidence>
<evidence type="ECO:0000313" key="3">
    <source>
        <dbReference type="Proteomes" id="UP001204376"/>
    </source>
</evidence>
<dbReference type="EMBL" id="JANHOH010000001">
    <property type="protein sequence ID" value="MCQ6957529.1"/>
    <property type="molecule type" value="Genomic_DNA"/>
</dbReference>
<feature type="region of interest" description="Disordered" evidence="1">
    <location>
        <begin position="30"/>
        <end position="185"/>
    </location>
</feature>
<organism evidence="2 3">
    <name type="scientific">Mucilaginibacter aquariorum</name>
    <dbReference type="NCBI Taxonomy" id="2967225"/>
    <lineage>
        <taxon>Bacteria</taxon>
        <taxon>Pseudomonadati</taxon>
        <taxon>Bacteroidota</taxon>
        <taxon>Sphingobacteriia</taxon>
        <taxon>Sphingobacteriales</taxon>
        <taxon>Sphingobacteriaceae</taxon>
        <taxon>Mucilaginibacter</taxon>
    </lineage>
</organism>
<name>A0ABT1SYV6_9SPHI</name>
<proteinExistence type="predicted"/>
<feature type="compositionally biased region" description="Basic and acidic residues" evidence="1">
    <location>
        <begin position="108"/>
        <end position="130"/>
    </location>
</feature>
<feature type="compositionally biased region" description="Polar residues" evidence="1">
    <location>
        <begin position="154"/>
        <end position="176"/>
    </location>
</feature>
<gene>
    <name evidence="2" type="ORF">NPE20_06160</name>
</gene>
<feature type="compositionally biased region" description="Basic and acidic residues" evidence="1">
    <location>
        <begin position="87"/>
        <end position="97"/>
    </location>
</feature>
<reference evidence="2 3" key="1">
    <citation type="submission" date="2022-07" db="EMBL/GenBank/DDBJ databases">
        <title>Mucilaginibacter sp. JC4.</title>
        <authorList>
            <person name="Le V."/>
            <person name="Ko S.-R."/>
            <person name="Ahn C.-Y."/>
            <person name="Oh H.-M."/>
        </authorList>
    </citation>
    <scope>NUCLEOTIDE SEQUENCE [LARGE SCALE GENOMIC DNA]</scope>
    <source>
        <strain evidence="2 3">JC4</strain>
    </source>
</reference>